<dbReference type="Proteomes" id="UP001172159">
    <property type="component" value="Unassembled WGS sequence"/>
</dbReference>
<keyword evidence="2" id="KW-1185">Reference proteome</keyword>
<comment type="caution">
    <text evidence="1">The sequence shown here is derived from an EMBL/GenBank/DDBJ whole genome shotgun (WGS) entry which is preliminary data.</text>
</comment>
<organism evidence="1 2">
    <name type="scientific">Apiosordaria backusii</name>
    <dbReference type="NCBI Taxonomy" id="314023"/>
    <lineage>
        <taxon>Eukaryota</taxon>
        <taxon>Fungi</taxon>
        <taxon>Dikarya</taxon>
        <taxon>Ascomycota</taxon>
        <taxon>Pezizomycotina</taxon>
        <taxon>Sordariomycetes</taxon>
        <taxon>Sordariomycetidae</taxon>
        <taxon>Sordariales</taxon>
        <taxon>Lasiosphaeriaceae</taxon>
        <taxon>Apiosordaria</taxon>
    </lineage>
</organism>
<evidence type="ECO:0000313" key="2">
    <source>
        <dbReference type="Proteomes" id="UP001172159"/>
    </source>
</evidence>
<evidence type="ECO:0000313" key="1">
    <source>
        <dbReference type="EMBL" id="KAK0721368.1"/>
    </source>
</evidence>
<name>A0AA40E3M6_9PEZI</name>
<protein>
    <submittedName>
        <fullName evidence="1">Uncharacterized protein</fullName>
    </submittedName>
</protein>
<proteinExistence type="predicted"/>
<dbReference type="AlphaFoldDB" id="A0AA40E3M6"/>
<accession>A0AA40E3M6</accession>
<reference evidence="1" key="1">
    <citation type="submission" date="2023-06" db="EMBL/GenBank/DDBJ databases">
        <title>Genome-scale phylogeny and comparative genomics of the fungal order Sordariales.</title>
        <authorList>
            <consortium name="Lawrence Berkeley National Laboratory"/>
            <person name="Hensen N."/>
            <person name="Bonometti L."/>
            <person name="Westerberg I."/>
            <person name="Brannstrom I.O."/>
            <person name="Guillou S."/>
            <person name="Cros-Aarteil S."/>
            <person name="Calhoun S."/>
            <person name="Haridas S."/>
            <person name="Kuo A."/>
            <person name="Mondo S."/>
            <person name="Pangilinan J."/>
            <person name="Riley R."/>
            <person name="Labutti K."/>
            <person name="Andreopoulos B."/>
            <person name="Lipzen A."/>
            <person name="Chen C."/>
            <person name="Yanf M."/>
            <person name="Daum C."/>
            <person name="Ng V."/>
            <person name="Clum A."/>
            <person name="Steindorff A."/>
            <person name="Ohm R."/>
            <person name="Martin F."/>
            <person name="Silar P."/>
            <person name="Natvig D."/>
            <person name="Lalanne C."/>
            <person name="Gautier V."/>
            <person name="Ament-Velasquez S.L."/>
            <person name="Kruys A."/>
            <person name="Hutchinson M.I."/>
            <person name="Powell A.J."/>
            <person name="Barry K."/>
            <person name="Miller A.N."/>
            <person name="Grigoriev I.V."/>
            <person name="Debuchy R."/>
            <person name="Gladieux P."/>
            <person name="Thoren M.H."/>
            <person name="Johannesson H."/>
        </authorList>
    </citation>
    <scope>NUCLEOTIDE SEQUENCE</scope>
    <source>
        <strain evidence="1">CBS 540.89</strain>
    </source>
</reference>
<gene>
    <name evidence="1" type="ORF">B0T21DRAFT_294810</name>
</gene>
<sequence length="131" mass="15156">MPDNVFDWDAICATLMKERGPDKMPLQATFISTAEGVFKRLHEQNVSLHVMLRDCREMIDKSEYAWLDVPSDEVHTTEDKKALEIMPVTVATRRLFFRLTQSWIKAMMEKACVLEGTEDYGTLLLLKCLWA</sequence>
<dbReference type="EMBL" id="JAUKTV010000012">
    <property type="protein sequence ID" value="KAK0721368.1"/>
    <property type="molecule type" value="Genomic_DNA"/>
</dbReference>